<reference evidence="1 2" key="1">
    <citation type="submission" date="2020-11" db="EMBL/GenBank/DDBJ databases">
        <title>Insectihabitans protaetiae gen. nov. sp. nov. and Insectihabitans allomyrinae sp. nov., isolated from larvae of Protaetia brevitarsis seulensis and Allomyrina dichotoma, respectively.</title>
        <authorList>
            <person name="Lee S.D."/>
            <person name="Byeon Y.-S."/>
            <person name="Kim S.-M."/>
            <person name="Yang H.L."/>
            <person name="Kim I.S."/>
        </authorList>
    </citation>
    <scope>NUCLEOTIDE SEQUENCE [LARGE SCALE GENOMIC DNA]</scope>
    <source>
        <strain evidence="1 2">BWR-B9</strain>
    </source>
</reference>
<dbReference type="EMBL" id="JADRCR010000012">
    <property type="protein sequence ID" value="MBK5145593.1"/>
    <property type="molecule type" value="Genomic_DNA"/>
</dbReference>
<comment type="caution">
    <text evidence="1">The sequence shown here is derived from an EMBL/GenBank/DDBJ whole genome shotgun (WGS) entry which is preliminary data.</text>
</comment>
<protein>
    <recommendedName>
        <fullName evidence="3">Type 1 fimbrial protein</fullName>
    </recommendedName>
</protein>
<evidence type="ECO:0008006" key="3">
    <source>
        <dbReference type="Google" id="ProtNLM"/>
    </source>
</evidence>
<dbReference type="Proteomes" id="UP001296921">
    <property type="component" value="Unassembled WGS sequence"/>
</dbReference>
<organism evidence="1 2">
    <name type="scientific">Limnobaculum allomyrinae</name>
    <dbReference type="NCBI Taxonomy" id="2791986"/>
    <lineage>
        <taxon>Bacteria</taxon>
        <taxon>Pseudomonadati</taxon>
        <taxon>Pseudomonadota</taxon>
        <taxon>Gammaproteobacteria</taxon>
        <taxon>Enterobacterales</taxon>
        <taxon>Budviciaceae</taxon>
        <taxon>Limnobaculum</taxon>
    </lineage>
</organism>
<name>A0ABS1IUZ8_9GAMM</name>
<accession>A0ABS1IUZ8</accession>
<sequence length="433" mass="47292">MNNIIKRIIALTFVLGMKWGYAAELYPNNQPIWNNGAPAANCSFTYPTLQPLSQQKNLIVENSLPLGSVIYSWSYGDFAPDFYSVCNGVTEYTTISSETHPELRIIDRLDFNNLDNNLLAGQWLWGTNNPGIALKLYIILTARGDQSTGYTYEKYSRSTYVSNAFDSIPLGQEIAIVPSFSSTNVIDGTMSSIRSDNTSKIVGSAHSFRYSVRAELIKIGEIQTGSPLSLSSSITMIHAFFMQNKADSSPETNIGPTIISPETIFGGGGITFVKPSCRLRGATDYLVELGEWSNTTNLPTYGDVELIDINIECNGSVGNVEFGFQDVGAFPLTNRNISVYDSAGGQLIEGMEVEMSYGGTRLNVHKMNESVTTYKTNTGAHGSIKTDASDLGFNSQSQAQFGVRFIQRAPITRGGSAYTGPVTGQVNMFVTYY</sequence>
<dbReference type="RefSeq" id="WP_218468472.1">
    <property type="nucleotide sequence ID" value="NZ_JADRCR010000012.1"/>
</dbReference>
<gene>
    <name evidence="1" type="ORF">I2494_18105</name>
</gene>
<keyword evidence="2" id="KW-1185">Reference proteome</keyword>
<proteinExistence type="predicted"/>
<evidence type="ECO:0000313" key="2">
    <source>
        <dbReference type="Proteomes" id="UP001296921"/>
    </source>
</evidence>
<evidence type="ECO:0000313" key="1">
    <source>
        <dbReference type="EMBL" id="MBK5145593.1"/>
    </source>
</evidence>